<keyword evidence="3" id="KW-1185">Reference proteome</keyword>
<reference evidence="2 3" key="1">
    <citation type="submission" date="2024-06" db="EMBL/GenBank/DDBJ databases">
        <title>Complete genome of Phlyctema vagabunda strain 19-DSS-EL-015.</title>
        <authorList>
            <person name="Fiorenzani C."/>
        </authorList>
    </citation>
    <scope>NUCLEOTIDE SEQUENCE [LARGE SCALE GENOMIC DNA]</scope>
    <source>
        <strain evidence="2 3">19-DSS-EL-015</strain>
    </source>
</reference>
<evidence type="ECO:0000256" key="1">
    <source>
        <dbReference type="SAM" id="SignalP"/>
    </source>
</evidence>
<gene>
    <name evidence="2" type="ORF">PVAG01_01739</name>
</gene>
<comment type="caution">
    <text evidence="2">The sequence shown here is derived from an EMBL/GenBank/DDBJ whole genome shotgun (WGS) entry which is preliminary data.</text>
</comment>
<dbReference type="Proteomes" id="UP001629113">
    <property type="component" value="Unassembled WGS sequence"/>
</dbReference>
<name>A0ABR4PXY7_9HELO</name>
<accession>A0ABR4PXY7</accession>
<proteinExistence type="predicted"/>
<organism evidence="2 3">
    <name type="scientific">Phlyctema vagabunda</name>
    <dbReference type="NCBI Taxonomy" id="108571"/>
    <lineage>
        <taxon>Eukaryota</taxon>
        <taxon>Fungi</taxon>
        <taxon>Dikarya</taxon>
        <taxon>Ascomycota</taxon>
        <taxon>Pezizomycotina</taxon>
        <taxon>Leotiomycetes</taxon>
        <taxon>Helotiales</taxon>
        <taxon>Dermateaceae</taxon>
        <taxon>Phlyctema</taxon>
    </lineage>
</organism>
<feature type="chain" id="PRO_5046696237" evidence="1">
    <location>
        <begin position="20"/>
        <end position="230"/>
    </location>
</feature>
<keyword evidence="1" id="KW-0732">Signal</keyword>
<evidence type="ECO:0000313" key="2">
    <source>
        <dbReference type="EMBL" id="KAL3428230.1"/>
    </source>
</evidence>
<dbReference type="EMBL" id="JBFCZG010000001">
    <property type="protein sequence ID" value="KAL3428230.1"/>
    <property type="molecule type" value="Genomic_DNA"/>
</dbReference>
<evidence type="ECO:0000313" key="3">
    <source>
        <dbReference type="Proteomes" id="UP001629113"/>
    </source>
</evidence>
<protein>
    <submittedName>
        <fullName evidence="2">Uncharacterized protein</fullName>
    </submittedName>
</protein>
<sequence>MRLAINLALAGPLFALTWAQTTYYTVLFAADSVGPQYGITNFESTMVVPPTSAGAGFHSAWPGLEPSTEDFVYQNVLMDSGQQWYFFAEYCCEPRLDYPPQPVYPGDTIRSIFSLDTSSGEWANAWSSVPGQAGIEAGEAIGSIVNTNSFPDEGILSQAIFAIELQEGAVWDFGAVAWSDITIVANTTSTAWCSSPGVFGGFKYSMSTPVATVAGGSTTCYIESLIFEAP</sequence>
<feature type="signal peptide" evidence="1">
    <location>
        <begin position="1"/>
        <end position="19"/>
    </location>
</feature>